<dbReference type="AlphaFoldDB" id="A0A3N8RBV2"/>
<feature type="compositionally biased region" description="Basic and acidic residues" evidence="2">
    <location>
        <begin position="723"/>
        <end position="739"/>
    </location>
</feature>
<evidence type="ECO:0000259" key="3">
    <source>
        <dbReference type="Pfam" id="PF09994"/>
    </source>
</evidence>
<dbReference type="Pfam" id="PF09994">
    <property type="entry name" value="T6SS_Tle1-like_cat"/>
    <property type="match status" value="1"/>
</dbReference>
<organism evidence="4 5">
    <name type="scientific">Burkholderia contaminans</name>
    <dbReference type="NCBI Taxonomy" id="488447"/>
    <lineage>
        <taxon>Bacteria</taxon>
        <taxon>Pseudomonadati</taxon>
        <taxon>Pseudomonadota</taxon>
        <taxon>Betaproteobacteria</taxon>
        <taxon>Burkholderiales</taxon>
        <taxon>Burkholderiaceae</taxon>
        <taxon>Burkholderia</taxon>
        <taxon>Burkholderia cepacia complex</taxon>
    </lineage>
</organism>
<feature type="region of interest" description="Disordered" evidence="2">
    <location>
        <begin position="1"/>
        <end position="33"/>
    </location>
</feature>
<comment type="caution">
    <text evidence="4">The sequence shown here is derived from an EMBL/GenBank/DDBJ whole genome shotgun (WGS) entry which is preliminary data.</text>
</comment>
<evidence type="ECO:0000313" key="4">
    <source>
        <dbReference type="EMBL" id="RQT15753.1"/>
    </source>
</evidence>
<evidence type="ECO:0000256" key="2">
    <source>
        <dbReference type="SAM" id="MobiDB-lite"/>
    </source>
</evidence>
<dbReference type="InterPro" id="IPR018712">
    <property type="entry name" value="Tle1-like_cat"/>
</dbReference>
<feature type="region of interest" description="Disordered" evidence="2">
    <location>
        <begin position="723"/>
        <end position="755"/>
    </location>
</feature>
<proteinExistence type="predicted"/>
<dbReference type="Proteomes" id="UP000269271">
    <property type="component" value="Unassembled WGS sequence"/>
</dbReference>
<evidence type="ECO:0000313" key="5">
    <source>
        <dbReference type="Proteomes" id="UP000269271"/>
    </source>
</evidence>
<keyword evidence="1" id="KW-0175">Coiled coil</keyword>
<evidence type="ECO:0000256" key="1">
    <source>
        <dbReference type="SAM" id="Coils"/>
    </source>
</evidence>
<dbReference type="PANTHER" id="PTHR33840">
    <property type="match status" value="1"/>
</dbReference>
<protein>
    <recommendedName>
        <fullName evidence="3">T6SS Phospholipase effector Tle1-like catalytic domain-containing protein</fullName>
    </recommendedName>
</protein>
<feature type="coiled-coil region" evidence="1">
    <location>
        <begin position="536"/>
        <end position="563"/>
    </location>
</feature>
<name>A0A3N8RBV2_9BURK</name>
<dbReference type="EMBL" id="QTQX01000039">
    <property type="protein sequence ID" value="RQT15753.1"/>
    <property type="molecule type" value="Genomic_DNA"/>
</dbReference>
<gene>
    <name evidence="4" type="ORF">DF037_37260</name>
</gene>
<sequence length="755" mass="85514">MRSSASVRSRRRWSVADPEIDNNNLDPADRTPEMIRSKRAASVQAYKSDDCIPCGGIVHVGFFFDGFGRSRNEDDPATSRFSNICRLFEAHRDKDDRRRQTPTYSNELWYRYYYSGIGTDLNSEAKIGVLDSTGNKVTKTVESRAAERLKGLPGQISGSSRLKFDPEKTMQEGIKKGWSELSFKPVAAAFNDIVKTAEQLPDRVLRMVKMMSADRYVRRGRAVLRSTLYEFAEHPWKFGWTFVKGTVITTGLDSIPWFRDSRALARVMGTGVQDRVTMALEQFEKTFDDALKERQKLQRIQVSIFAADRGAVVARVFANELAEKYKRRSASDLAIRGVPIEIKFMGLFDAVSSVMEENKLLSALPVLDLLKQNFGDLSLAVPAAVQRCVHFAAAHELRFYQRLDSLEKTRGEQYLYPGTSEDVTGGAPPGSLGARAELQRIPLRDMLNAAYEAGVAIDSMELLYKYKPLTYQRFSLARRISEGGASYTMPELINAYQKIVPRKPGLDFQAHMQVFIRWIAVRYQSPAFRSSVTQEADRFKAEHQRLLKAKQDAQAAYDAERRRPFGSTKKLIEAQSRLDDANRAEDIALRKTRVELARPAESVWERLEREAAEMTQRAARQDSLKRAAERVKTQRIQPWGTDVDTSVRVIEESLLSPDQVALAKVWSEAVAGKNPLPAEVMALFDFLVHDTMLTSWHDHLLSGPLYFQTRATDTFGTTDFAAEKKQHDRDERRAKHADRQNQTIDASTPARLPGI</sequence>
<accession>A0A3N8RBV2</accession>
<reference evidence="4 5" key="1">
    <citation type="submission" date="2018-08" db="EMBL/GenBank/DDBJ databases">
        <title>Comparative analysis of Burkholderia isolates from Puerto Rico.</title>
        <authorList>
            <person name="Hall C."/>
            <person name="Sahl J."/>
            <person name="Wagner D."/>
        </authorList>
    </citation>
    <scope>NUCLEOTIDE SEQUENCE [LARGE SCALE GENOMIC DNA]</scope>
    <source>
        <strain evidence="4 5">Bp9001</strain>
    </source>
</reference>
<feature type="domain" description="T6SS Phospholipase effector Tle1-like catalytic" evidence="3">
    <location>
        <begin position="302"/>
        <end position="448"/>
    </location>
</feature>
<dbReference type="PANTHER" id="PTHR33840:SF1">
    <property type="entry name" value="TLE1 PHOSPHOLIPASE DOMAIN-CONTAINING PROTEIN"/>
    <property type="match status" value="1"/>
</dbReference>